<dbReference type="AlphaFoldDB" id="A0AAV7PKB5"/>
<evidence type="ECO:0000256" key="1">
    <source>
        <dbReference type="SAM" id="MobiDB-lite"/>
    </source>
</evidence>
<gene>
    <name evidence="2" type="ORF">NDU88_007102</name>
</gene>
<sequence length="173" mass="18164">MLGRTPSSRVPHSYAVPSPPLCAPAYRASTIWVQAADMTTHRDPLLRDAISCSGRCSCSSRPRGSAPSDRAHSGSLPVPPRTITTSPGGNGAAGNDARAFATPMRVGPVVCTNGAQVAYATAAVYFSRGTPHSTRPHYSTPPVPATREVCPHRLTSKPPCEHIRRRLGGPGGM</sequence>
<dbReference type="Proteomes" id="UP001066276">
    <property type="component" value="Chromosome 7"/>
</dbReference>
<accession>A0AAV7PKB5</accession>
<reference evidence="2" key="1">
    <citation type="journal article" date="2022" name="bioRxiv">
        <title>Sequencing and chromosome-scale assembly of the giantPleurodeles waltlgenome.</title>
        <authorList>
            <person name="Brown T."/>
            <person name="Elewa A."/>
            <person name="Iarovenko S."/>
            <person name="Subramanian E."/>
            <person name="Araus A.J."/>
            <person name="Petzold A."/>
            <person name="Susuki M."/>
            <person name="Suzuki K.-i.T."/>
            <person name="Hayashi T."/>
            <person name="Toyoda A."/>
            <person name="Oliveira C."/>
            <person name="Osipova E."/>
            <person name="Leigh N.D."/>
            <person name="Simon A."/>
            <person name="Yun M.H."/>
        </authorList>
    </citation>
    <scope>NUCLEOTIDE SEQUENCE</scope>
    <source>
        <strain evidence="2">20211129_DDA</strain>
        <tissue evidence="2">Liver</tissue>
    </source>
</reference>
<dbReference type="EMBL" id="JANPWB010000011">
    <property type="protein sequence ID" value="KAJ1128727.1"/>
    <property type="molecule type" value="Genomic_DNA"/>
</dbReference>
<feature type="region of interest" description="Disordered" evidence="1">
    <location>
        <begin position="60"/>
        <end position="96"/>
    </location>
</feature>
<protein>
    <submittedName>
        <fullName evidence="2">Uncharacterized protein</fullName>
    </submittedName>
</protein>
<proteinExistence type="predicted"/>
<organism evidence="2 3">
    <name type="scientific">Pleurodeles waltl</name>
    <name type="common">Iberian ribbed newt</name>
    <dbReference type="NCBI Taxonomy" id="8319"/>
    <lineage>
        <taxon>Eukaryota</taxon>
        <taxon>Metazoa</taxon>
        <taxon>Chordata</taxon>
        <taxon>Craniata</taxon>
        <taxon>Vertebrata</taxon>
        <taxon>Euteleostomi</taxon>
        <taxon>Amphibia</taxon>
        <taxon>Batrachia</taxon>
        <taxon>Caudata</taxon>
        <taxon>Salamandroidea</taxon>
        <taxon>Salamandridae</taxon>
        <taxon>Pleurodelinae</taxon>
        <taxon>Pleurodeles</taxon>
    </lineage>
</organism>
<evidence type="ECO:0000313" key="3">
    <source>
        <dbReference type="Proteomes" id="UP001066276"/>
    </source>
</evidence>
<keyword evidence="3" id="KW-1185">Reference proteome</keyword>
<comment type="caution">
    <text evidence="2">The sequence shown here is derived from an EMBL/GenBank/DDBJ whole genome shotgun (WGS) entry which is preliminary data.</text>
</comment>
<evidence type="ECO:0000313" key="2">
    <source>
        <dbReference type="EMBL" id="KAJ1128727.1"/>
    </source>
</evidence>
<name>A0AAV7PKB5_PLEWA</name>